<dbReference type="InterPro" id="IPR036922">
    <property type="entry name" value="Rieske_2Fe-2S_sf"/>
</dbReference>
<keyword evidence="5" id="KW-0411">Iron-sulfur</keyword>
<evidence type="ECO:0000256" key="3">
    <source>
        <dbReference type="ARBA" id="ARBA00023002"/>
    </source>
</evidence>
<dbReference type="SUPFAM" id="SSF55961">
    <property type="entry name" value="Bet v1-like"/>
    <property type="match status" value="1"/>
</dbReference>
<evidence type="ECO:0000256" key="6">
    <source>
        <dbReference type="SAM" id="MobiDB-lite"/>
    </source>
</evidence>
<comment type="caution">
    <text evidence="8">The sequence shown here is derived from an EMBL/GenBank/DDBJ whole genome shotgun (WGS) entry which is preliminary data.</text>
</comment>
<evidence type="ECO:0000256" key="4">
    <source>
        <dbReference type="ARBA" id="ARBA00023004"/>
    </source>
</evidence>
<evidence type="ECO:0000259" key="7">
    <source>
        <dbReference type="PROSITE" id="PS51296"/>
    </source>
</evidence>
<evidence type="ECO:0000313" key="9">
    <source>
        <dbReference type="Proteomes" id="UP001500630"/>
    </source>
</evidence>
<accession>A0ABP6ZTH7</accession>
<dbReference type="GO" id="GO:0051213">
    <property type="term" value="F:dioxygenase activity"/>
    <property type="evidence" value="ECO:0007669"/>
    <property type="project" value="UniProtKB-KW"/>
</dbReference>
<keyword evidence="3" id="KW-0560">Oxidoreductase</keyword>
<evidence type="ECO:0000313" key="8">
    <source>
        <dbReference type="EMBL" id="GAA3617353.1"/>
    </source>
</evidence>
<evidence type="ECO:0000256" key="5">
    <source>
        <dbReference type="ARBA" id="ARBA00023014"/>
    </source>
</evidence>
<feature type="region of interest" description="Disordered" evidence="6">
    <location>
        <begin position="366"/>
        <end position="401"/>
    </location>
</feature>
<sequence length="401" mass="44834">MLKNFWYAIEFSHAVERRPRKVTCLGQDFVVWRRRGGQVSVLSDLCVHRGGALSMGTLAGDDRIACPYHGWEYEPDGTCVKIPANPPGRGIPKKARVDAYPAVERYGLVWAYLGDLPEERRPPMPHFPEHDDPAFRAVYWETTIEANYERTMENVVDAAHTPFVHGTSFGNPDKPEIPDFEVTQGEWQAEADILLSPPPPKGLWSLLRSGPRPEHVVVTNGWYLPNIVKLHVRLPFGDLILYDHNIPLSQGRTQVKIVGYRNFFTGKWADGNAIKRIAKIFEQDRPVVESQRPELLPFDLSAELHLRSDALQVAYRRRRQQLIDQGWWVGGDDLVMGDVPRRQATVIASPARRDNPELARAWVHKSRGTDSTNGTGHPTGNAGGAGGAAAEAAGDLRGEHS</sequence>
<keyword evidence="2" id="KW-0479">Metal-binding</keyword>
<keyword evidence="8" id="KW-0223">Dioxygenase</keyword>
<name>A0ABP6ZTH7_9ACTN</name>
<keyword evidence="9" id="KW-1185">Reference proteome</keyword>
<dbReference type="PANTHER" id="PTHR21266">
    <property type="entry name" value="IRON-SULFUR DOMAIN CONTAINING PROTEIN"/>
    <property type="match status" value="1"/>
</dbReference>
<keyword evidence="4" id="KW-0408">Iron</keyword>
<keyword evidence="1" id="KW-0001">2Fe-2S</keyword>
<evidence type="ECO:0000256" key="2">
    <source>
        <dbReference type="ARBA" id="ARBA00022723"/>
    </source>
</evidence>
<dbReference type="InterPro" id="IPR044043">
    <property type="entry name" value="VanA_C_cat"/>
</dbReference>
<feature type="domain" description="Rieske" evidence="7">
    <location>
        <begin position="6"/>
        <end position="111"/>
    </location>
</feature>
<dbReference type="PANTHER" id="PTHR21266:SF59">
    <property type="entry name" value="BLR4922 PROTEIN"/>
    <property type="match status" value="1"/>
</dbReference>
<protein>
    <submittedName>
        <fullName evidence="8">Aromatic ring-hydroxylating dioxygenase subunit alpha</fullName>
    </submittedName>
</protein>
<dbReference type="Gene3D" id="3.90.380.10">
    <property type="entry name" value="Naphthalene 1,2-dioxygenase Alpha Subunit, Chain A, domain 1"/>
    <property type="match status" value="1"/>
</dbReference>
<proteinExistence type="predicted"/>
<reference evidence="9" key="1">
    <citation type="journal article" date="2019" name="Int. J. Syst. Evol. Microbiol.">
        <title>The Global Catalogue of Microorganisms (GCM) 10K type strain sequencing project: providing services to taxonomists for standard genome sequencing and annotation.</title>
        <authorList>
            <consortium name="The Broad Institute Genomics Platform"/>
            <consortium name="The Broad Institute Genome Sequencing Center for Infectious Disease"/>
            <person name="Wu L."/>
            <person name="Ma J."/>
        </authorList>
    </citation>
    <scope>NUCLEOTIDE SEQUENCE [LARGE SCALE GENOMIC DNA]</scope>
    <source>
        <strain evidence="9">JCM 17326</strain>
    </source>
</reference>
<dbReference type="EMBL" id="BAABDQ010000056">
    <property type="protein sequence ID" value="GAA3617353.1"/>
    <property type="molecule type" value="Genomic_DNA"/>
</dbReference>
<organism evidence="8 9">
    <name type="scientific">Nonomuraea rosea</name>
    <dbReference type="NCBI Taxonomy" id="638574"/>
    <lineage>
        <taxon>Bacteria</taxon>
        <taxon>Bacillati</taxon>
        <taxon>Actinomycetota</taxon>
        <taxon>Actinomycetes</taxon>
        <taxon>Streptosporangiales</taxon>
        <taxon>Streptosporangiaceae</taxon>
        <taxon>Nonomuraea</taxon>
    </lineage>
</organism>
<feature type="compositionally biased region" description="Polar residues" evidence="6">
    <location>
        <begin position="369"/>
        <end position="378"/>
    </location>
</feature>
<dbReference type="InterPro" id="IPR017941">
    <property type="entry name" value="Rieske_2Fe-2S"/>
</dbReference>
<evidence type="ECO:0000256" key="1">
    <source>
        <dbReference type="ARBA" id="ARBA00022714"/>
    </source>
</evidence>
<dbReference type="InterPro" id="IPR050584">
    <property type="entry name" value="Cholesterol_7-desaturase"/>
</dbReference>
<dbReference type="Gene3D" id="2.102.10.10">
    <property type="entry name" value="Rieske [2Fe-2S] iron-sulphur domain"/>
    <property type="match status" value="1"/>
</dbReference>
<dbReference type="RefSeq" id="WP_345577733.1">
    <property type="nucleotide sequence ID" value="NZ_BAABDQ010000056.1"/>
</dbReference>
<dbReference type="SUPFAM" id="SSF50022">
    <property type="entry name" value="ISP domain"/>
    <property type="match status" value="1"/>
</dbReference>
<dbReference type="Pfam" id="PF19112">
    <property type="entry name" value="VanA_C"/>
    <property type="match status" value="1"/>
</dbReference>
<dbReference type="Pfam" id="PF00355">
    <property type="entry name" value="Rieske"/>
    <property type="match status" value="1"/>
</dbReference>
<gene>
    <name evidence="8" type="ORF">GCM10022419_123460</name>
</gene>
<dbReference type="Proteomes" id="UP001500630">
    <property type="component" value="Unassembled WGS sequence"/>
</dbReference>
<dbReference type="PROSITE" id="PS51296">
    <property type="entry name" value="RIESKE"/>
    <property type="match status" value="1"/>
</dbReference>